<evidence type="ECO:0000259" key="3">
    <source>
        <dbReference type="SMART" id="SM00499"/>
    </source>
</evidence>
<sequence>MDQQCFNEVLSFLVELLHMNFFPDLNQDSLQFMMKKGSCTSLLCALVVVLVVLAEARVTEAVTCNALELGPCLGAFTSSQAPSAACCNKLREQRPCLCGYIKNPSYSKYVNSPNARRVASTCGVPYPSC</sequence>
<protein>
    <recommendedName>
        <fullName evidence="3">Bifunctional inhibitor/plant lipid transfer protein/seed storage helical domain-containing protein</fullName>
    </recommendedName>
</protein>
<comment type="caution">
    <text evidence="4">The sequence shown here is derived from an EMBL/GenBank/DDBJ whole genome shotgun (WGS) entry which is preliminary data.</text>
</comment>
<gene>
    <name evidence="4" type="ORF">RHSIM_Rhsim10G0072400</name>
</gene>
<dbReference type="InterPro" id="IPR036312">
    <property type="entry name" value="Bifun_inhib/LTP/seed_sf"/>
</dbReference>
<reference evidence="4" key="1">
    <citation type="submission" date="2019-11" db="EMBL/GenBank/DDBJ databases">
        <authorList>
            <person name="Liu Y."/>
            <person name="Hou J."/>
            <person name="Li T.-Q."/>
            <person name="Guan C.-H."/>
            <person name="Wu X."/>
            <person name="Wu H.-Z."/>
            <person name="Ling F."/>
            <person name="Zhang R."/>
            <person name="Shi X.-G."/>
            <person name="Ren J.-P."/>
            <person name="Chen E.-F."/>
            <person name="Sun J.-M."/>
        </authorList>
    </citation>
    <scope>NUCLEOTIDE SEQUENCE</scope>
    <source>
        <strain evidence="4">Adult_tree_wgs_1</strain>
        <tissue evidence="4">Leaves</tissue>
    </source>
</reference>
<accession>A0A834LB17</accession>
<dbReference type="AlphaFoldDB" id="A0A834LB17"/>
<keyword evidence="1" id="KW-0813">Transport</keyword>
<dbReference type="EMBL" id="WJXA01000010">
    <property type="protein sequence ID" value="KAF7130843.1"/>
    <property type="molecule type" value="Genomic_DNA"/>
</dbReference>
<dbReference type="Gene3D" id="1.10.110.10">
    <property type="entry name" value="Plant lipid-transfer and hydrophobic proteins"/>
    <property type="match status" value="1"/>
</dbReference>
<organism evidence="4 5">
    <name type="scientific">Rhododendron simsii</name>
    <name type="common">Sims's rhododendron</name>
    <dbReference type="NCBI Taxonomy" id="118357"/>
    <lineage>
        <taxon>Eukaryota</taxon>
        <taxon>Viridiplantae</taxon>
        <taxon>Streptophyta</taxon>
        <taxon>Embryophyta</taxon>
        <taxon>Tracheophyta</taxon>
        <taxon>Spermatophyta</taxon>
        <taxon>Magnoliopsida</taxon>
        <taxon>eudicotyledons</taxon>
        <taxon>Gunneridae</taxon>
        <taxon>Pentapetalae</taxon>
        <taxon>asterids</taxon>
        <taxon>Ericales</taxon>
        <taxon>Ericaceae</taxon>
        <taxon>Ericoideae</taxon>
        <taxon>Rhodoreae</taxon>
        <taxon>Rhododendron</taxon>
    </lineage>
</organism>
<feature type="domain" description="Bifunctional inhibitor/plant lipid transfer protein/seed storage helical" evidence="3">
    <location>
        <begin position="64"/>
        <end position="129"/>
    </location>
</feature>
<keyword evidence="5" id="KW-1185">Reference proteome</keyword>
<dbReference type="SUPFAM" id="SSF47699">
    <property type="entry name" value="Bifunctional inhibitor/lipid-transfer protein/seed storage 2S albumin"/>
    <property type="match status" value="1"/>
</dbReference>
<dbReference type="Proteomes" id="UP000626092">
    <property type="component" value="Unassembled WGS sequence"/>
</dbReference>
<dbReference type="GO" id="GO:0008289">
    <property type="term" value="F:lipid binding"/>
    <property type="evidence" value="ECO:0007669"/>
    <property type="project" value="UniProtKB-KW"/>
</dbReference>
<name>A0A834LB17_RHOSS</name>
<dbReference type="GO" id="GO:0006869">
    <property type="term" value="P:lipid transport"/>
    <property type="evidence" value="ECO:0007669"/>
    <property type="project" value="InterPro"/>
</dbReference>
<evidence type="ECO:0000313" key="5">
    <source>
        <dbReference type="Proteomes" id="UP000626092"/>
    </source>
</evidence>
<evidence type="ECO:0000313" key="4">
    <source>
        <dbReference type="EMBL" id="KAF7130843.1"/>
    </source>
</evidence>
<dbReference type="OrthoDB" id="665742at2759"/>
<keyword evidence="2" id="KW-0446">Lipid-binding</keyword>
<proteinExistence type="predicted"/>
<evidence type="ECO:0000256" key="2">
    <source>
        <dbReference type="ARBA" id="ARBA00023121"/>
    </source>
</evidence>
<dbReference type="CDD" id="cd01959">
    <property type="entry name" value="nsLTP2"/>
    <property type="match status" value="1"/>
</dbReference>
<dbReference type="Pfam" id="PF00234">
    <property type="entry name" value="Tryp_alpha_amyl"/>
    <property type="match status" value="1"/>
</dbReference>
<evidence type="ECO:0000256" key="1">
    <source>
        <dbReference type="ARBA" id="ARBA00022448"/>
    </source>
</evidence>
<dbReference type="PANTHER" id="PTHR33214:SF44">
    <property type="entry name" value="NON-SPECIFIC LIPID TRANSFER PROTEIN GPI-ANCHORED 33"/>
    <property type="match status" value="1"/>
</dbReference>
<dbReference type="PANTHER" id="PTHR33214">
    <property type="entry name" value="BIFUNCTIONAL INHIBITOR/LIPID-TRANSFER PROTEIN/SEED STORAGE 2S ALBUMIN SUPERFAMILY PROTEIN"/>
    <property type="match status" value="1"/>
</dbReference>
<dbReference type="InterPro" id="IPR033872">
    <property type="entry name" value="nsLTP2"/>
</dbReference>
<dbReference type="InterPro" id="IPR016140">
    <property type="entry name" value="Bifunc_inhib/LTP/seed_store"/>
</dbReference>
<dbReference type="SMART" id="SM00499">
    <property type="entry name" value="AAI"/>
    <property type="match status" value="1"/>
</dbReference>